<dbReference type="SUPFAM" id="SSF53448">
    <property type="entry name" value="Nucleotide-diphospho-sugar transferases"/>
    <property type="match status" value="1"/>
</dbReference>
<protein>
    <submittedName>
        <fullName evidence="2">DUF2064 domain-containing protein</fullName>
    </submittedName>
</protein>
<gene>
    <name evidence="2" type="ORF">FRX97_03030</name>
</gene>
<evidence type="ECO:0000256" key="1">
    <source>
        <dbReference type="SAM" id="MobiDB-lite"/>
    </source>
</evidence>
<dbReference type="Proteomes" id="UP000321168">
    <property type="component" value="Unassembled WGS sequence"/>
</dbReference>
<dbReference type="InterPro" id="IPR018641">
    <property type="entry name" value="Trfase_1_rSAM/seldom-assoc"/>
</dbReference>
<dbReference type="EMBL" id="VORB01000002">
    <property type="protein sequence ID" value="TXC82082.1"/>
    <property type="molecule type" value="Genomic_DNA"/>
</dbReference>
<dbReference type="Pfam" id="PF09837">
    <property type="entry name" value="DUF2064"/>
    <property type="match status" value="1"/>
</dbReference>
<dbReference type="InterPro" id="IPR029044">
    <property type="entry name" value="Nucleotide-diphossugar_trans"/>
</dbReference>
<proteinExistence type="predicted"/>
<organism evidence="2 3">
    <name type="scientific">Luteibaculum oceani</name>
    <dbReference type="NCBI Taxonomy" id="1294296"/>
    <lineage>
        <taxon>Bacteria</taxon>
        <taxon>Pseudomonadati</taxon>
        <taxon>Bacteroidota</taxon>
        <taxon>Flavobacteriia</taxon>
        <taxon>Flavobacteriales</taxon>
        <taxon>Luteibaculaceae</taxon>
        <taxon>Luteibaculum</taxon>
    </lineage>
</organism>
<dbReference type="OrthoDB" id="9798250at2"/>
<reference evidence="2 3" key="1">
    <citation type="submission" date="2019-08" db="EMBL/GenBank/DDBJ databases">
        <title>Genome of Luteibaculum oceani JCM 18817.</title>
        <authorList>
            <person name="Bowman J.P."/>
        </authorList>
    </citation>
    <scope>NUCLEOTIDE SEQUENCE [LARGE SCALE GENOMIC DNA]</scope>
    <source>
        <strain evidence="2 3">JCM 18817</strain>
    </source>
</reference>
<dbReference type="AlphaFoldDB" id="A0A5C6V9D3"/>
<dbReference type="PANTHER" id="PTHR36529">
    <property type="entry name" value="SLL1095 PROTEIN"/>
    <property type="match status" value="1"/>
</dbReference>
<feature type="compositionally biased region" description="Polar residues" evidence="1">
    <location>
        <begin position="216"/>
        <end position="228"/>
    </location>
</feature>
<dbReference type="PANTHER" id="PTHR36529:SF1">
    <property type="entry name" value="GLYCOSYLTRANSFERASE"/>
    <property type="match status" value="1"/>
</dbReference>
<dbReference type="Gene3D" id="3.90.550.10">
    <property type="entry name" value="Spore Coat Polysaccharide Biosynthesis Protein SpsA, Chain A"/>
    <property type="match status" value="1"/>
</dbReference>
<sequence length="237" mass="26601">MTPSENISESTDRQKTAVLLFSRPTHLEAVAKPLYGDQNVTLNRKIWSAFKNHTTKAVERSGLDLIQYTLQEGTSFGEKIANAVQSTFSEGYEKVILLGVDNPNLHHNTIKFVADKLADNDWVIEPSEDGGVNIFGIHKEHFNFEEFQSLPWQTEQLLNEFVDTCRAKFQNLYLLAGSPDIDAKETLEAWLLNPQNKLLGLVIKALLFKEKFASPNTGVSKASESKTVNELLRAPPQ</sequence>
<name>A0A5C6V9D3_9FLAO</name>
<keyword evidence="3" id="KW-1185">Reference proteome</keyword>
<comment type="caution">
    <text evidence="2">The sequence shown here is derived from an EMBL/GenBank/DDBJ whole genome shotgun (WGS) entry which is preliminary data.</text>
</comment>
<evidence type="ECO:0000313" key="3">
    <source>
        <dbReference type="Proteomes" id="UP000321168"/>
    </source>
</evidence>
<feature type="region of interest" description="Disordered" evidence="1">
    <location>
        <begin position="216"/>
        <end position="237"/>
    </location>
</feature>
<accession>A0A5C6V9D3</accession>
<evidence type="ECO:0000313" key="2">
    <source>
        <dbReference type="EMBL" id="TXC82082.1"/>
    </source>
</evidence>